<accession>A0A084G3T3</accession>
<gene>
    <name evidence="12" type="ORF">SAPIO_CDS6386</name>
</gene>
<evidence type="ECO:0000256" key="8">
    <source>
        <dbReference type="PROSITE-ProRule" id="PRU00175"/>
    </source>
</evidence>
<evidence type="ECO:0000256" key="1">
    <source>
        <dbReference type="ARBA" id="ARBA00004370"/>
    </source>
</evidence>
<name>A0A084G3T3_PSEDA</name>
<feature type="chain" id="PRO_5001775382" description="RING-type domain-containing protein" evidence="10">
    <location>
        <begin position="20"/>
        <end position="359"/>
    </location>
</feature>
<dbReference type="GO" id="GO:0016020">
    <property type="term" value="C:membrane"/>
    <property type="evidence" value="ECO:0007669"/>
    <property type="project" value="UniProtKB-SubCell"/>
</dbReference>
<evidence type="ECO:0000256" key="5">
    <source>
        <dbReference type="ARBA" id="ARBA00022833"/>
    </source>
</evidence>
<keyword evidence="13" id="KW-1185">Reference proteome</keyword>
<dbReference type="InterPro" id="IPR013083">
    <property type="entry name" value="Znf_RING/FYVE/PHD"/>
</dbReference>
<dbReference type="AlphaFoldDB" id="A0A084G3T3"/>
<keyword evidence="6 9" id="KW-1133">Transmembrane helix</keyword>
<sequence>MILPWLSLVVGFCPLAAFAAVIYPQHGQPPDATLIVHLRNPHRTEAPIVAYNLAPLNGKSAPIGERTNIEGFALIINAANIDILGEPGRACWLSCDISSDLSTSPGQDDLFQKILDSEPVAIILYTLIGEWCSVDWSRLRSDKVFTTISASDANSALGYIHEGGNNTSGIRLSISGNPSVTTARENGGGTEGGRAKTIVLIVLVAIWGGLITIGLAAAVFGAIRARRYPERYGPRRETEGQASQTKVGGITRAVLDALPIIKLGSQGSTLEAPGFELQTKQEEGGNGSSGGEAGPEATCNICTEPFTTQDEARLLPCDHMFHPECVDPWILDGPATCPLCRRDIRPHLTSGTDGAERSG</sequence>
<dbReference type="PANTHER" id="PTHR46539:SF1">
    <property type="entry name" value="E3 UBIQUITIN-PROTEIN LIGASE ATL42"/>
    <property type="match status" value="1"/>
</dbReference>
<keyword evidence="2 9" id="KW-0812">Transmembrane</keyword>
<evidence type="ECO:0000256" key="7">
    <source>
        <dbReference type="ARBA" id="ARBA00023136"/>
    </source>
</evidence>
<dbReference type="PANTHER" id="PTHR46539">
    <property type="entry name" value="E3 UBIQUITIN-PROTEIN LIGASE ATL42"/>
    <property type="match status" value="1"/>
</dbReference>
<evidence type="ECO:0000256" key="3">
    <source>
        <dbReference type="ARBA" id="ARBA00022723"/>
    </source>
</evidence>
<keyword evidence="5" id="KW-0862">Zinc</keyword>
<organism evidence="12 13">
    <name type="scientific">Pseudallescheria apiosperma</name>
    <name type="common">Scedosporium apiospermum</name>
    <dbReference type="NCBI Taxonomy" id="563466"/>
    <lineage>
        <taxon>Eukaryota</taxon>
        <taxon>Fungi</taxon>
        <taxon>Dikarya</taxon>
        <taxon>Ascomycota</taxon>
        <taxon>Pezizomycotina</taxon>
        <taxon>Sordariomycetes</taxon>
        <taxon>Hypocreomycetidae</taxon>
        <taxon>Microascales</taxon>
        <taxon>Microascaceae</taxon>
        <taxon>Scedosporium</taxon>
    </lineage>
</organism>
<dbReference type="Gene3D" id="3.30.40.10">
    <property type="entry name" value="Zinc/RING finger domain, C3HC4 (zinc finger)"/>
    <property type="match status" value="1"/>
</dbReference>
<dbReference type="Proteomes" id="UP000028545">
    <property type="component" value="Unassembled WGS sequence"/>
</dbReference>
<evidence type="ECO:0000256" key="10">
    <source>
        <dbReference type="SAM" id="SignalP"/>
    </source>
</evidence>
<dbReference type="SUPFAM" id="SSF57850">
    <property type="entry name" value="RING/U-box"/>
    <property type="match status" value="1"/>
</dbReference>
<proteinExistence type="predicted"/>
<keyword evidence="4 8" id="KW-0863">Zinc-finger</keyword>
<evidence type="ECO:0000256" key="9">
    <source>
        <dbReference type="SAM" id="Phobius"/>
    </source>
</evidence>
<keyword evidence="3" id="KW-0479">Metal-binding</keyword>
<dbReference type="PROSITE" id="PS50089">
    <property type="entry name" value="ZF_RING_2"/>
    <property type="match status" value="1"/>
</dbReference>
<dbReference type="VEuPathDB" id="FungiDB:SAPIO_CDS6386"/>
<comment type="subcellular location">
    <subcellularLocation>
        <location evidence="1">Membrane</location>
    </subcellularLocation>
</comment>
<evidence type="ECO:0000256" key="4">
    <source>
        <dbReference type="ARBA" id="ARBA00022771"/>
    </source>
</evidence>
<dbReference type="HOGENOM" id="CLU_008264_1_0_1"/>
<dbReference type="InterPro" id="IPR001841">
    <property type="entry name" value="Znf_RING"/>
</dbReference>
<dbReference type="RefSeq" id="XP_016641794.1">
    <property type="nucleotide sequence ID" value="XM_016788503.1"/>
</dbReference>
<reference evidence="12 13" key="1">
    <citation type="journal article" date="2014" name="Genome Announc.">
        <title>Draft genome sequence of the pathogenic fungus Scedosporium apiospermum.</title>
        <authorList>
            <person name="Vandeputte P."/>
            <person name="Ghamrawi S."/>
            <person name="Rechenmann M."/>
            <person name="Iltis A."/>
            <person name="Giraud S."/>
            <person name="Fleury M."/>
            <person name="Thornton C."/>
            <person name="Delhaes L."/>
            <person name="Meyer W."/>
            <person name="Papon N."/>
            <person name="Bouchara J.P."/>
        </authorList>
    </citation>
    <scope>NUCLEOTIDE SEQUENCE [LARGE SCALE GENOMIC DNA]</scope>
    <source>
        <strain evidence="12 13">IHEM 14462</strain>
    </source>
</reference>
<feature type="transmembrane region" description="Helical" evidence="9">
    <location>
        <begin position="198"/>
        <end position="223"/>
    </location>
</feature>
<keyword evidence="7 9" id="KW-0472">Membrane</keyword>
<dbReference type="GeneID" id="27725458"/>
<evidence type="ECO:0000313" key="13">
    <source>
        <dbReference type="Proteomes" id="UP000028545"/>
    </source>
</evidence>
<dbReference type="OrthoDB" id="8062037at2759"/>
<dbReference type="KEGG" id="sapo:SAPIO_CDS6386"/>
<comment type="caution">
    <text evidence="12">The sequence shown here is derived from an EMBL/GenBank/DDBJ whole genome shotgun (WGS) entry which is preliminary data.</text>
</comment>
<dbReference type="EMBL" id="JOWA01000103">
    <property type="protein sequence ID" value="KEZ41995.1"/>
    <property type="molecule type" value="Genomic_DNA"/>
</dbReference>
<evidence type="ECO:0000313" key="12">
    <source>
        <dbReference type="EMBL" id="KEZ41995.1"/>
    </source>
</evidence>
<dbReference type="GO" id="GO:0008270">
    <property type="term" value="F:zinc ion binding"/>
    <property type="evidence" value="ECO:0007669"/>
    <property type="project" value="UniProtKB-KW"/>
</dbReference>
<dbReference type="SMART" id="SM00184">
    <property type="entry name" value="RING"/>
    <property type="match status" value="1"/>
</dbReference>
<evidence type="ECO:0000259" key="11">
    <source>
        <dbReference type="PROSITE" id="PS50089"/>
    </source>
</evidence>
<feature type="domain" description="RING-type" evidence="11">
    <location>
        <begin position="299"/>
        <end position="341"/>
    </location>
</feature>
<evidence type="ECO:0000256" key="2">
    <source>
        <dbReference type="ARBA" id="ARBA00022692"/>
    </source>
</evidence>
<keyword evidence="10" id="KW-0732">Signal</keyword>
<protein>
    <recommendedName>
        <fullName evidence="11">RING-type domain-containing protein</fullName>
    </recommendedName>
</protein>
<evidence type="ECO:0000256" key="6">
    <source>
        <dbReference type="ARBA" id="ARBA00022989"/>
    </source>
</evidence>
<dbReference type="Pfam" id="PF13639">
    <property type="entry name" value="zf-RING_2"/>
    <property type="match status" value="1"/>
</dbReference>
<feature type="signal peptide" evidence="10">
    <location>
        <begin position="1"/>
        <end position="19"/>
    </location>
</feature>